<proteinExistence type="predicted"/>
<name>A0A165FSR0_EXIGL</name>
<dbReference type="InterPro" id="IPR019711">
    <property type="entry name" value="ATP_synth_F0_suH"/>
</dbReference>
<dbReference type="PANTHER" id="PTHR28207:SF1">
    <property type="entry name" value="ATP SYNTHASE SUBUNIT H, MITOCHONDRIAL"/>
    <property type="match status" value="1"/>
</dbReference>
<dbReference type="EMBL" id="KV426072">
    <property type="protein sequence ID" value="KZV89472.1"/>
    <property type="molecule type" value="Genomic_DNA"/>
</dbReference>
<dbReference type="Pfam" id="PF10775">
    <property type="entry name" value="ATP_sub_h"/>
    <property type="match status" value="1"/>
</dbReference>
<dbReference type="GO" id="GO:0046933">
    <property type="term" value="F:proton-transporting ATP synthase activity, rotational mechanism"/>
    <property type="evidence" value="ECO:0007669"/>
    <property type="project" value="TreeGrafter"/>
</dbReference>
<reference evidence="1 2" key="1">
    <citation type="journal article" date="2016" name="Mol. Biol. Evol.">
        <title>Comparative Genomics of Early-Diverging Mushroom-Forming Fungi Provides Insights into the Origins of Lignocellulose Decay Capabilities.</title>
        <authorList>
            <person name="Nagy L.G."/>
            <person name="Riley R."/>
            <person name="Tritt A."/>
            <person name="Adam C."/>
            <person name="Daum C."/>
            <person name="Floudas D."/>
            <person name="Sun H."/>
            <person name="Yadav J.S."/>
            <person name="Pangilinan J."/>
            <person name="Larsson K.H."/>
            <person name="Matsuura K."/>
            <person name="Barry K."/>
            <person name="Labutti K."/>
            <person name="Kuo R."/>
            <person name="Ohm R.A."/>
            <person name="Bhattacharya S.S."/>
            <person name="Shirouzu T."/>
            <person name="Yoshinaga Y."/>
            <person name="Martin F.M."/>
            <person name="Grigoriev I.V."/>
            <person name="Hibbett D.S."/>
        </authorList>
    </citation>
    <scope>NUCLEOTIDE SEQUENCE [LARGE SCALE GENOMIC DNA]</scope>
    <source>
        <strain evidence="1 2">HHB12029</strain>
    </source>
</reference>
<keyword evidence="2" id="KW-1185">Reference proteome</keyword>
<evidence type="ECO:0000313" key="2">
    <source>
        <dbReference type="Proteomes" id="UP000077266"/>
    </source>
</evidence>
<accession>A0A165FSR0</accession>
<dbReference type="AlphaFoldDB" id="A0A165FSR0"/>
<evidence type="ECO:0008006" key="3">
    <source>
        <dbReference type="Google" id="ProtNLM"/>
    </source>
</evidence>
<gene>
    <name evidence="1" type="ORF">EXIGLDRAFT_721407</name>
</gene>
<dbReference type="PANTHER" id="PTHR28207">
    <property type="entry name" value="ATP SYNTHASE SUBUNIT H, MITOCHONDRIAL"/>
    <property type="match status" value="1"/>
</dbReference>
<evidence type="ECO:0000313" key="1">
    <source>
        <dbReference type="EMBL" id="KZV89472.1"/>
    </source>
</evidence>
<dbReference type="FunCoup" id="A0A165FSR0">
    <property type="interactions" value="53"/>
</dbReference>
<dbReference type="InParanoid" id="A0A165FSR0"/>
<organism evidence="1 2">
    <name type="scientific">Exidia glandulosa HHB12029</name>
    <dbReference type="NCBI Taxonomy" id="1314781"/>
    <lineage>
        <taxon>Eukaryota</taxon>
        <taxon>Fungi</taxon>
        <taxon>Dikarya</taxon>
        <taxon>Basidiomycota</taxon>
        <taxon>Agaricomycotina</taxon>
        <taxon>Agaricomycetes</taxon>
        <taxon>Auriculariales</taxon>
        <taxon>Exidiaceae</taxon>
        <taxon>Exidia</taxon>
    </lineage>
</organism>
<sequence>MLGRVASASLRQTRKISTTAVARKDLVQDLYIREIKSYKPAPAVKDAHVGAVKDFAAPSAPKAPELPSNFAAELAAYDAANPDLADAPAAVATHAHADEGSVSGAPAFLAFLEADAEKPHHAEH</sequence>
<dbReference type="Proteomes" id="UP000077266">
    <property type="component" value="Unassembled WGS sequence"/>
</dbReference>
<dbReference type="OrthoDB" id="274752at2759"/>
<dbReference type="STRING" id="1314781.A0A165FSR0"/>
<protein>
    <recommendedName>
        <fullName evidence="3">ATP synthase complex subunit H</fullName>
    </recommendedName>
</protein>